<proteinExistence type="predicted"/>
<keyword evidence="1" id="KW-0472">Membrane</keyword>
<sequence length="264" mass="29995">MGNVEISNDLLLDILKESDVYTAPDLIETEINNAVSEFLIKKDNIFTNVLGDFMINNDHGQESTIKNVYDNINQSNQNKLRHIEIINYNDKVNKEYLNIIMVIIFVCIIIVPLAIANKNSLLPNSVTLVCLVTLLFLASAYILYKVVDIYMRDNIDFDKTRIPYDRNAAQLEKEGKLIRKKNPLTSLTLTCVGQDCCDGSMVYDYAKNKCLMTENFNNFFEGHQNYEGAKDVVEPFGVGCAKDYLLQKSFSFSNGLLFHISSNI</sequence>
<feature type="transmembrane region" description="Helical" evidence="1">
    <location>
        <begin position="96"/>
        <end position="115"/>
    </location>
</feature>
<keyword evidence="1" id="KW-0812">Transmembrane</keyword>
<feature type="transmembrane region" description="Helical" evidence="1">
    <location>
        <begin position="121"/>
        <end position="144"/>
    </location>
</feature>
<reference evidence="2" key="1">
    <citation type="journal article" date="2020" name="Nature">
        <title>Giant virus diversity and host interactions through global metagenomics.</title>
        <authorList>
            <person name="Schulz F."/>
            <person name="Roux S."/>
            <person name="Paez-Espino D."/>
            <person name="Jungbluth S."/>
            <person name="Walsh D.A."/>
            <person name="Denef V.J."/>
            <person name="McMahon K.D."/>
            <person name="Konstantinidis K.T."/>
            <person name="Eloe-Fadrosh E.A."/>
            <person name="Kyrpides N.C."/>
            <person name="Woyke T."/>
        </authorList>
    </citation>
    <scope>NUCLEOTIDE SEQUENCE</scope>
    <source>
        <strain evidence="2">GVMAG-M-3300020523-10</strain>
    </source>
</reference>
<evidence type="ECO:0000313" key="2">
    <source>
        <dbReference type="EMBL" id="QHT01900.1"/>
    </source>
</evidence>
<name>A0A6C0CDJ4_9ZZZZ</name>
<dbReference type="EMBL" id="MN739383">
    <property type="protein sequence ID" value="QHT01900.1"/>
    <property type="molecule type" value="Genomic_DNA"/>
</dbReference>
<dbReference type="AlphaFoldDB" id="A0A6C0CDJ4"/>
<accession>A0A6C0CDJ4</accession>
<protein>
    <submittedName>
        <fullName evidence="2">Uncharacterized protein</fullName>
    </submittedName>
</protein>
<evidence type="ECO:0000256" key="1">
    <source>
        <dbReference type="SAM" id="Phobius"/>
    </source>
</evidence>
<organism evidence="2">
    <name type="scientific">viral metagenome</name>
    <dbReference type="NCBI Taxonomy" id="1070528"/>
    <lineage>
        <taxon>unclassified sequences</taxon>
        <taxon>metagenomes</taxon>
        <taxon>organismal metagenomes</taxon>
    </lineage>
</organism>
<keyword evidence="1" id="KW-1133">Transmembrane helix</keyword>